<sequence length="125" mass="13071">MTRILAAFSILTFIAACGGGTQYSSSNAAGGRSSYTTPAPAVLFASGPIAQACRAGGRKQASRARCGCVQAVANQSLSASDQRKGAAFFNNPQSAQDTRQSDNAANERFWKRWKAFGNDAARLCG</sequence>
<evidence type="ECO:0008006" key="4">
    <source>
        <dbReference type="Google" id="ProtNLM"/>
    </source>
</evidence>
<keyword evidence="3" id="KW-1185">Reference proteome</keyword>
<evidence type="ECO:0000256" key="1">
    <source>
        <dbReference type="SAM" id="SignalP"/>
    </source>
</evidence>
<proteinExistence type="predicted"/>
<evidence type="ECO:0000313" key="2">
    <source>
        <dbReference type="EMBL" id="SPH19801.1"/>
    </source>
</evidence>
<organism evidence="2 3">
    <name type="scientific">Ascidiaceihabitans donghaensis</name>
    <dbReference type="NCBI Taxonomy" id="1510460"/>
    <lineage>
        <taxon>Bacteria</taxon>
        <taxon>Pseudomonadati</taxon>
        <taxon>Pseudomonadota</taxon>
        <taxon>Alphaproteobacteria</taxon>
        <taxon>Rhodobacterales</taxon>
        <taxon>Paracoccaceae</taxon>
        <taxon>Ascidiaceihabitans</taxon>
    </lineage>
</organism>
<dbReference type="Proteomes" id="UP000244880">
    <property type="component" value="Unassembled WGS sequence"/>
</dbReference>
<dbReference type="OrthoDB" id="7659053at2"/>
<reference evidence="2 3" key="1">
    <citation type="submission" date="2018-03" db="EMBL/GenBank/DDBJ databases">
        <authorList>
            <person name="Keele B.F."/>
        </authorList>
    </citation>
    <scope>NUCLEOTIDE SEQUENCE [LARGE SCALE GENOMIC DNA]</scope>
    <source>
        <strain evidence="2 3">CECT 8599</strain>
    </source>
</reference>
<dbReference type="PROSITE" id="PS51257">
    <property type="entry name" value="PROKAR_LIPOPROTEIN"/>
    <property type="match status" value="1"/>
</dbReference>
<accession>A0A2R8B9T5</accession>
<name>A0A2R8B9T5_9RHOB</name>
<protein>
    <recommendedName>
        <fullName evidence="4">Arginine transporter</fullName>
    </recommendedName>
</protein>
<dbReference type="EMBL" id="OMOR01000001">
    <property type="protein sequence ID" value="SPH19801.1"/>
    <property type="molecule type" value="Genomic_DNA"/>
</dbReference>
<dbReference type="RefSeq" id="WP_108827101.1">
    <property type="nucleotide sequence ID" value="NZ_OMOR01000001.1"/>
</dbReference>
<evidence type="ECO:0000313" key="3">
    <source>
        <dbReference type="Proteomes" id="UP000244880"/>
    </source>
</evidence>
<feature type="signal peptide" evidence="1">
    <location>
        <begin position="1"/>
        <end position="18"/>
    </location>
</feature>
<dbReference type="AlphaFoldDB" id="A0A2R8B9T5"/>
<gene>
    <name evidence="2" type="ORF">ASD8599_00542</name>
</gene>
<keyword evidence="1" id="KW-0732">Signal</keyword>
<feature type="chain" id="PRO_5015337388" description="Arginine transporter" evidence="1">
    <location>
        <begin position="19"/>
        <end position="125"/>
    </location>
</feature>